<proteinExistence type="predicted"/>
<organism evidence="3 4">
    <name type="scientific">Nitrospirillum iridis</name>
    <dbReference type="NCBI Taxonomy" id="765888"/>
    <lineage>
        <taxon>Bacteria</taxon>
        <taxon>Pseudomonadati</taxon>
        <taxon>Pseudomonadota</taxon>
        <taxon>Alphaproteobacteria</taxon>
        <taxon>Rhodospirillales</taxon>
        <taxon>Azospirillaceae</taxon>
        <taxon>Nitrospirillum</taxon>
    </lineage>
</organism>
<dbReference type="EMBL" id="JACIIZ010000013">
    <property type="protein sequence ID" value="MBB6253673.1"/>
    <property type="molecule type" value="Genomic_DNA"/>
</dbReference>
<dbReference type="InterPro" id="IPR001296">
    <property type="entry name" value="Glyco_trans_1"/>
</dbReference>
<dbReference type="Pfam" id="PF00534">
    <property type="entry name" value="Glycos_transf_1"/>
    <property type="match status" value="1"/>
</dbReference>
<accession>A0A7X0B0U1</accession>
<dbReference type="Gene3D" id="3.40.50.2000">
    <property type="entry name" value="Glycogen Phosphorylase B"/>
    <property type="match status" value="2"/>
</dbReference>
<dbReference type="PANTHER" id="PTHR46401:SF2">
    <property type="entry name" value="GLYCOSYLTRANSFERASE WBBK-RELATED"/>
    <property type="match status" value="1"/>
</dbReference>
<dbReference type="GO" id="GO:0009103">
    <property type="term" value="P:lipopolysaccharide biosynthetic process"/>
    <property type="evidence" value="ECO:0007669"/>
    <property type="project" value="TreeGrafter"/>
</dbReference>
<dbReference type="PANTHER" id="PTHR46401">
    <property type="entry name" value="GLYCOSYLTRANSFERASE WBBK-RELATED"/>
    <property type="match status" value="1"/>
</dbReference>
<dbReference type="AlphaFoldDB" id="A0A7X0B0U1"/>
<reference evidence="3 4" key="1">
    <citation type="submission" date="2020-08" db="EMBL/GenBank/DDBJ databases">
        <title>Genomic Encyclopedia of Type Strains, Phase IV (KMG-IV): sequencing the most valuable type-strain genomes for metagenomic binning, comparative biology and taxonomic classification.</title>
        <authorList>
            <person name="Goeker M."/>
        </authorList>
    </citation>
    <scope>NUCLEOTIDE SEQUENCE [LARGE SCALE GENOMIC DNA]</scope>
    <source>
        <strain evidence="3 4">DSM 22198</strain>
    </source>
</reference>
<keyword evidence="1 3" id="KW-0808">Transferase</keyword>
<gene>
    <name evidence="3" type="ORF">FHS74_004249</name>
</gene>
<keyword evidence="4" id="KW-1185">Reference proteome</keyword>
<feature type="domain" description="Glycosyl transferase family 1" evidence="2">
    <location>
        <begin position="200"/>
        <end position="358"/>
    </location>
</feature>
<dbReference type="SUPFAM" id="SSF53756">
    <property type="entry name" value="UDP-Glycosyltransferase/glycogen phosphorylase"/>
    <property type="match status" value="1"/>
</dbReference>
<evidence type="ECO:0000256" key="1">
    <source>
        <dbReference type="ARBA" id="ARBA00022679"/>
    </source>
</evidence>
<dbReference type="CDD" id="cd03809">
    <property type="entry name" value="GT4_MtfB-like"/>
    <property type="match status" value="1"/>
</dbReference>
<sequence>MPPSLFINGRFLGQRQTGVQRFAREAVRAMDDLLGQPAHQALAGRVTLLVPPGTDPAALAPVRLRAIQVRMAGRFGGGYAWEQLDLPRLSAGGVLLNLCNLGPVAKRRQVVVVHDATPRVSPESFSLPFRLAYRVLVPMLGRAAAAIVTISTFSRAEISRWYGIPADRITVCGEGGDHILAQAADMGVLERHGLHPGTPGAAPYFLAVGVGSANKNVALVVDAFGRAGLDGIRLVMTGKRDPRVHPAGDGPAARRVTGPLCPVGHVSDGELRALYENALALVYPSRYEGFGLPPVEAMACGCPVIISDQPALVEVAAPETTGAALVCGVDDADGLARLLRRLAEDELLRHRLAANGRARAARFRWSATAEALLDACLGVARGAET</sequence>
<dbReference type="RefSeq" id="WP_184804681.1">
    <property type="nucleotide sequence ID" value="NZ_JACIIZ010000013.1"/>
</dbReference>
<comment type="caution">
    <text evidence="3">The sequence shown here is derived from an EMBL/GenBank/DDBJ whole genome shotgun (WGS) entry which is preliminary data.</text>
</comment>
<dbReference type="Proteomes" id="UP000539175">
    <property type="component" value="Unassembled WGS sequence"/>
</dbReference>
<dbReference type="GO" id="GO:0016757">
    <property type="term" value="F:glycosyltransferase activity"/>
    <property type="evidence" value="ECO:0007669"/>
    <property type="project" value="InterPro"/>
</dbReference>
<evidence type="ECO:0000313" key="3">
    <source>
        <dbReference type="EMBL" id="MBB6253673.1"/>
    </source>
</evidence>
<name>A0A7X0B0U1_9PROT</name>
<evidence type="ECO:0000313" key="4">
    <source>
        <dbReference type="Proteomes" id="UP000539175"/>
    </source>
</evidence>
<evidence type="ECO:0000259" key="2">
    <source>
        <dbReference type="Pfam" id="PF00534"/>
    </source>
</evidence>
<protein>
    <submittedName>
        <fullName evidence="3">Glycosyltransferase involved in cell wall biosynthesis</fullName>
    </submittedName>
</protein>